<proteinExistence type="predicted"/>
<sequence length="183" mass="20757">MVRRREKGQETNKSNQHRQRDQEQRARYYKVTFNHHSHHGSKQTKKNRSGKSKPKATPNLSSAVSKQFPFLGPSSTGVRRKKSHKDFWPARRSLTCSSGICHYFFFSGHVIISFNGDIKVYATRILRPAICAVFRLLARVFLATVQLRFFEASTISIKKKISLLVAATGAKGAPQSKHSAENQ</sequence>
<dbReference type="EMBL" id="KZ678446">
    <property type="protein sequence ID" value="PSR84250.1"/>
    <property type="molecule type" value="Genomic_DNA"/>
</dbReference>
<feature type="compositionally biased region" description="Basic residues" evidence="1">
    <location>
        <begin position="33"/>
        <end position="54"/>
    </location>
</feature>
<dbReference type="AlphaFoldDB" id="A0A2T3A7E3"/>
<protein>
    <submittedName>
        <fullName evidence="2">Uncharacterized protein</fullName>
    </submittedName>
</protein>
<evidence type="ECO:0000256" key="1">
    <source>
        <dbReference type="SAM" id="MobiDB-lite"/>
    </source>
</evidence>
<reference evidence="2 3" key="1">
    <citation type="journal article" date="2018" name="Mycol. Prog.">
        <title>Coniella lustricola, a new species from submerged detritus.</title>
        <authorList>
            <person name="Raudabaugh D.B."/>
            <person name="Iturriaga T."/>
            <person name="Carver A."/>
            <person name="Mondo S."/>
            <person name="Pangilinan J."/>
            <person name="Lipzen A."/>
            <person name="He G."/>
            <person name="Amirebrahimi M."/>
            <person name="Grigoriev I.V."/>
            <person name="Miller A.N."/>
        </authorList>
    </citation>
    <scope>NUCLEOTIDE SEQUENCE [LARGE SCALE GENOMIC DNA]</scope>
    <source>
        <strain evidence="2 3">B22-T-1</strain>
    </source>
</reference>
<organism evidence="2 3">
    <name type="scientific">Coniella lustricola</name>
    <dbReference type="NCBI Taxonomy" id="2025994"/>
    <lineage>
        <taxon>Eukaryota</taxon>
        <taxon>Fungi</taxon>
        <taxon>Dikarya</taxon>
        <taxon>Ascomycota</taxon>
        <taxon>Pezizomycotina</taxon>
        <taxon>Sordariomycetes</taxon>
        <taxon>Sordariomycetidae</taxon>
        <taxon>Diaporthales</taxon>
        <taxon>Schizoparmaceae</taxon>
        <taxon>Coniella</taxon>
    </lineage>
</organism>
<dbReference type="InParanoid" id="A0A2T3A7E3"/>
<evidence type="ECO:0000313" key="2">
    <source>
        <dbReference type="EMBL" id="PSR84250.1"/>
    </source>
</evidence>
<evidence type="ECO:0000313" key="3">
    <source>
        <dbReference type="Proteomes" id="UP000241462"/>
    </source>
</evidence>
<accession>A0A2T3A7E3</accession>
<keyword evidence="3" id="KW-1185">Reference proteome</keyword>
<feature type="region of interest" description="Disordered" evidence="1">
    <location>
        <begin position="1"/>
        <end position="61"/>
    </location>
</feature>
<dbReference type="Proteomes" id="UP000241462">
    <property type="component" value="Unassembled WGS sequence"/>
</dbReference>
<gene>
    <name evidence="2" type="ORF">BD289DRAFT_264284</name>
</gene>
<name>A0A2T3A7E3_9PEZI</name>